<dbReference type="InterPro" id="IPR036625">
    <property type="entry name" value="E3-bd_dom_sf"/>
</dbReference>
<dbReference type="PANTHER" id="PTHR43178:SF14">
    <property type="entry name" value="LIPOAMIDE ACYLTRANSFERASE COMPONENT OF BRANCHED-CHAIN ALPHA-KETO ACID DEHYDROGENASE COMPLEX, MITOCHONDRIAL"/>
    <property type="match status" value="1"/>
</dbReference>
<dbReference type="EC" id="2.3.1.-" evidence="9"/>
<dbReference type="SUPFAM" id="SSF52777">
    <property type="entry name" value="CoA-dependent acyltransferases"/>
    <property type="match status" value="1"/>
</dbReference>
<dbReference type="InterPro" id="IPR003016">
    <property type="entry name" value="2-oxoA_DH_lipoyl-BS"/>
</dbReference>
<dbReference type="PANTHER" id="PTHR43178">
    <property type="entry name" value="DIHYDROLIPOAMIDE ACETYLTRANSFERASE COMPONENT OF PYRUVATE DEHYDROGENASE COMPLEX"/>
    <property type="match status" value="1"/>
</dbReference>
<keyword evidence="7" id="KW-0496">Mitochondrion</keyword>
<dbReference type="AlphaFoldDB" id="A0A6A5LXH4"/>
<dbReference type="PROSITE" id="PS00189">
    <property type="entry name" value="LIPOYL"/>
    <property type="match status" value="1"/>
</dbReference>
<dbReference type="FunFam" id="4.10.320.10:FF:000009">
    <property type="entry name" value="Dihydrolipoamide acetyltransferase component of pyruvate dehydrogenase complex"/>
    <property type="match status" value="1"/>
</dbReference>
<dbReference type="Proteomes" id="UP000447434">
    <property type="component" value="Chromosome 12"/>
</dbReference>
<protein>
    <recommendedName>
        <fullName evidence="9">Dihydrolipoamide acetyltransferase component of pyruvate dehydrogenase complex</fullName>
        <ecNumber evidence="9">2.3.1.-</ecNumber>
    </recommendedName>
</protein>
<dbReference type="InterPro" id="IPR050743">
    <property type="entry name" value="2-oxoacid_DH_E2_comp"/>
</dbReference>
<dbReference type="InterPro" id="IPR001078">
    <property type="entry name" value="2-oxoacid_DH_actylTfrase"/>
</dbReference>
<dbReference type="EMBL" id="WOCE01000012">
    <property type="protein sequence ID" value="KAE9602165.1"/>
    <property type="molecule type" value="Genomic_DNA"/>
</dbReference>
<dbReference type="OrthoDB" id="15567at2759"/>
<dbReference type="InterPro" id="IPR023213">
    <property type="entry name" value="CAT-like_dom_sf"/>
</dbReference>
<evidence type="ECO:0000256" key="8">
    <source>
        <dbReference type="ARBA" id="ARBA00023315"/>
    </source>
</evidence>
<comment type="similarity">
    <text evidence="3 9">Belongs to the 2-oxoacid dehydrogenase family.</text>
</comment>
<dbReference type="FunFam" id="2.40.50.100:FF:000013">
    <property type="entry name" value="Dihydrolipoamide acetyltransferase component of pyruvate dehydrogenase complex"/>
    <property type="match status" value="1"/>
</dbReference>
<sequence length="513" mass="56947">MVISRIFHRRIWTSARRFHRPSASVPFQKFSSPSSPLFSSPFTKYLCNNLKHEKRFWFSTQPMVDLVPMGKIVDVPLAQTGEGIAECELLKWHVQEGDYIEDFQPICEVQSDKATIEITSRYRGKVANILYVPGDIVKVGETLVKILVDEAAAFPSVTLGDSENERSLDSDQILVDASAVTFCDSQNAKPLDSDLEKEKRAGVLSTPAVRSLAKQHGIDINEVCGSGKDGRVLKEDVLSFVINKGIIKNPSSVLHADYEEEPHGEEGYNSFVATKYESPSEDRIIPLRGYQRAMVKSMSLAAKVPHFHYVDEINCDALLELKTSFQKNNPYKDVKYTFLPILIKSLSMALTKYPFVNSCFIEDSLEVVLKGSHNIGIAMATPFGLVVPNIKNVQSLSIWEITKELARLQQMASDNKLTSEDICGGTITLSNIGAIGGKFGSPLLNLPEVSIIAIGRTQKAPKFADDGTVYPISIMTVNIGADHRVLDGATVARFCNEWKQLIENPELLLLHLR</sequence>
<evidence type="ECO:0000256" key="2">
    <source>
        <dbReference type="ARBA" id="ARBA00004305"/>
    </source>
</evidence>
<dbReference type="PROSITE" id="PS50968">
    <property type="entry name" value="BIOTINYL_LIPOYL"/>
    <property type="match status" value="1"/>
</dbReference>
<organism evidence="10 11">
    <name type="scientific">Lupinus albus</name>
    <name type="common">White lupine</name>
    <name type="synonym">Lupinus termis</name>
    <dbReference type="NCBI Taxonomy" id="3870"/>
    <lineage>
        <taxon>Eukaryota</taxon>
        <taxon>Viridiplantae</taxon>
        <taxon>Streptophyta</taxon>
        <taxon>Embryophyta</taxon>
        <taxon>Tracheophyta</taxon>
        <taxon>Spermatophyta</taxon>
        <taxon>Magnoliopsida</taxon>
        <taxon>eudicotyledons</taxon>
        <taxon>Gunneridae</taxon>
        <taxon>Pentapetalae</taxon>
        <taxon>rosids</taxon>
        <taxon>fabids</taxon>
        <taxon>Fabales</taxon>
        <taxon>Fabaceae</taxon>
        <taxon>Papilionoideae</taxon>
        <taxon>50 kb inversion clade</taxon>
        <taxon>genistoids sensu lato</taxon>
        <taxon>core genistoids</taxon>
        <taxon>Genisteae</taxon>
        <taxon>Lupinus</taxon>
    </lineage>
</organism>
<dbReference type="GO" id="GO:0031405">
    <property type="term" value="F:lipoic acid binding"/>
    <property type="evidence" value="ECO:0007669"/>
    <property type="project" value="TreeGrafter"/>
</dbReference>
<dbReference type="CDD" id="cd06849">
    <property type="entry name" value="lipoyl_domain"/>
    <property type="match status" value="1"/>
</dbReference>
<keyword evidence="11" id="KW-1185">Reference proteome</keyword>
<evidence type="ECO:0000256" key="3">
    <source>
        <dbReference type="ARBA" id="ARBA00007317"/>
    </source>
</evidence>
<evidence type="ECO:0000256" key="7">
    <source>
        <dbReference type="ARBA" id="ARBA00023128"/>
    </source>
</evidence>
<comment type="subcellular location">
    <subcellularLocation>
        <location evidence="2">Mitochondrion matrix</location>
    </subcellularLocation>
</comment>
<keyword evidence="8 9" id="KW-0012">Acyltransferase</keyword>
<dbReference type="SUPFAM" id="SSF47005">
    <property type="entry name" value="Peripheral subunit-binding domain of 2-oxo acid dehydrogenase complex"/>
    <property type="match status" value="1"/>
</dbReference>
<dbReference type="Gene3D" id="4.10.320.10">
    <property type="entry name" value="E3-binding domain"/>
    <property type="match status" value="1"/>
</dbReference>
<dbReference type="PROSITE" id="PS51826">
    <property type="entry name" value="PSBD"/>
    <property type="match status" value="1"/>
</dbReference>
<name>A0A6A5LXH4_LUPAL</name>
<gene>
    <name evidence="10" type="ORF">Lalb_Chr12g0196651</name>
</gene>
<comment type="caution">
    <text evidence="10">The sequence shown here is derived from an EMBL/GenBank/DDBJ whole genome shotgun (WGS) entry which is preliminary data.</text>
</comment>
<dbReference type="Gene3D" id="2.40.50.100">
    <property type="match status" value="1"/>
</dbReference>
<keyword evidence="5 9" id="KW-0450">Lipoyl</keyword>
<evidence type="ECO:0000256" key="6">
    <source>
        <dbReference type="ARBA" id="ARBA00022946"/>
    </source>
</evidence>
<evidence type="ECO:0000256" key="5">
    <source>
        <dbReference type="ARBA" id="ARBA00022823"/>
    </source>
</evidence>
<dbReference type="GO" id="GO:0016407">
    <property type="term" value="F:acetyltransferase activity"/>
    <property type="evidence" value="ECO:0007669"/>
    <property type="project" value="TreeGrafter"/>
</dbReference>
<evidence type="ECO:0000256" key="4">
    <source>
        <dbReference type="ARBA" id="ARBA00022679"/>
    </source>
</evidence>
<dbReference type="Pfam" id="PF00364">
    <property type="entry name" value="Biotin_lipoyl"/>
    <property type="match status" value="1"/>
</dbReference>
<dbReference type="GO" id="GO:0005759">
    <property type="term" value="C:mitochondrial matrix"/>
    <property type="evidence" value="ECO:0007669"/>
    <property type="project" value="UniProtKB-SubCell"/>
</dbReference>
<evidence type="ECO:0000313" key="11">
    <source>
        <dbReference type="Proteomes" id="UP000447434"/>
    </source>
</evidence>
<dbReference type="InterPro" id="IPR011053">
    <property type="entry name" value="Single_hybrid_motif"/>
</dbReference>
<evidence type="ECO:0000313" key="10">
    <source>
        <dbReference type="EMBL" id="KAE9602165.1"/>
    </source>
</evidence>
<dbReference type="InterPro" id="IPR000089">
    <property type="entry name" value="Biotin_lipoyl"/>
</dbReference>
<dbReference type="FunFam" id="3.30.559.10:FF:000007">
    <property type="entry name" value="Dihydrolipoamide acetyltransferase component of pyruvate dehydrogenase complex"/>
    <property type="match status" value="1"/>
</dbReference>
<proteinExistence type="inferred from homology"/>
<dbReference type="Pfam" id="PF00198">
    <property type="entry name" value="2-oxoacid_dh"/>
    <property type="match status" value="1"/>
</dbReference>
<dbReference type="InterPro" id="IPR004167">
    <property type="entry name" value="PSBD"/>
</dbReference>
<reference evidence="11" key="1">
    <citation type="journal article" date="2020" name="Nat. Commun.">
        <title>Genome sequence of the cluster root forming white lupin.</title>
        <authorList>
            <person name="Hufnagel B."/>
            <person name="Marques A."/>
            <person name="Soriano A."/>
            <person name="Marques L."/>
            <person name="Divol F."/>
            <person name="Doumas P."/>
            <person name="Sallet E."/>
            <person name="Mancinotti D."/>
            <person name="Carrere S."/>
            <person name="Marande W."/>
            <person name="Arribat S."/>
            <person name="Keller J."/>
            <person name="Huneau C."/>
            <person name="Blein T."/>
            <person name="Aime D."/>
            <person name="Laguerre M."/>
            <person name="Taylor J."/>
            <person name="Schubert V."/>
            <person name="Nelson M."/>
            <person name="Geu-Flores F."/>
            <person name="Crespi M."/>
            <person name="Gallardo-Guerrero K."/>
            <person name="Delaux P.-M."/>
            <person name="Salse J."/>
            <person name="Berges H."/>
            <person name="Guyot R."/>
            <person name="Gouzy J."/>
            <person name="Peret B."/>
        </authorList>
    </citation>
    <scope>NUCLEOTIDE SEQUENCE [LARGE SCALE GENOMIC DNA]</scope>
    <source>
        <strain evidence="11">cv. Amiga</strain>
    </source>
</reference>
<dbReference type="Pfam" id="PF02817">
    <property type="entry name" value="E3_binding"/>
    <property type="match status" value="1"/>
</dbReference>
<dbReference type="Gene3D" id="3.30.559.10">
    <property type="entry name" value="Chloramphenicol acetyltransferase-like domain"/>
    <property type="match status" value="1"/>
</dbReference>
<keyword evidence="6" id="KW-0809">Transit peptide</keyword>
<evidence type="ECO:0000256" key="9">
    <source>
        <dbReference type="RuleBase" id="RU003423"/>
    </source>
</evidence>
<keyword evidence="4 9" id="KW-0808">Transferase</keyword>
<comment type="cofactor">
    <cofactor evidence="1 9">
        <name>(R)-lipoate</name>
        <dbReference type="ChEBI" id="CHEBI:83088"/>
    </cofactor>
</comment>
<dbReference type="SUPFAM" id="SSF51230">
    <property type="entry name" value="Single hybrid motif"/>
    <property type="match status" value="1"/>
</dbReference>
<evidence type="ECO:0000256" key="1">
    <source>
        <dbReference type="ARBA" id="ARBA00001938"/>
    </source>
</evidence>
<accession>A0A6A5LXH4</accession>